<evidence type="ECO:0000256" key="2">
    <source>
        <dbReference type="SAM" id="MobiDB-lite"/>
    </source>
</evidence>
<dbReference type="Gene3D" id="3.10.20.90">
    <property type="entry name" value="Phosphatidylinositol 3-kinase Catalytic Subunit, Chain A, domain 1"/>
    <property type="match status" value="1"/>
</dbReference>
<dbReference type="Proteomes" id="UP001153555">
    <property type="component" value="Unassembled WGS sequence"/>
</dbReference>
<evidence type="ECO:0000259" key="4">
    <source>
        <dbReference type="PROSITE" id="PS51035"/>
    </source>
</evidence>
<dbReference type="PANTHER" id="PTHR12329">
    <property type="entry name" value="BCL2-ASSOCIATED ATHANOGENE"/>
    <property type="match status" value="1"/>
</dbReference>
<feature type="domain" description="Ubiquitin-like" evidence="3">
    <location>
        <begin position="59"/>
        <end position="129"/>
    </location>
</feature>
<sequence length="249" mass="27427">MNKDYVSRMNSKATGVYSPARSSGAEMSSAPAAGWEVRPGGMLVQQRSSDSNPNSKPVPNIKVKVKYGSFYHEVIISSQASFGELKKMLVGITGLPTGDQKLIFKDKERGSKAFLDICGVKDGSKMVLIEDDLSRERRCIESRKNAKMEKAAKEIAAIRFEVDKLAKQVGSIELDINGGKKVVETVLLNLIELLMTQLIKLDGIAAEGDVKLQRRTQDVDIKVAFHSPFVHNLGFKLNVHHGIEEQISL</sequence>
<dbReference type="InterPro" id="IPR000626">
    <property type="entry name" value="Ubiquitin-like_dom"/>
</dbReference>
<dbReference type="GO" id="GO:0051087">
    <property type="term" value="F:protein-folding chaperone binding"/>
    <property type="evidence" value="ECO:0007669"/>
    <property type="project" value="InterPro"/>
</dbReference>
<dbReference type="SUPFAM" id="SSF63491">
    <property type="entry name" value="BAG domain"/>
    <property type="match status" value="1"/>
</dbReference>
<evidence type="ECO:0000313" key="5">
    <source>
        <dbReference type="EMBL" id="CAA0842249.1"/>
    </source>
</evidence>
<dbReference type="PANTHER" id="PTHR12329:SF38">
    <property type="entry name" value="BAG FAMILY MOLECULAR CHAPERONE REGULATOR-LIKE PROTEIN"/>
    <property type="match status" value="1"/>
</dbReference>
<dbReference type="SUPFAM" id="SSF54236">
    <property type="entry name" value="Ubiquitin-like"/>
    <property type="match status" value="1"/>
</dbReference>
<evidence type="ECO:0000313" key="6">
    <source>
        <dbReference type="Proteomes" id="UP001153555"/>
    </source>
</evidence>
<dbReference type="GO" id="GO:0005737">
    <property type="term" value="C:cytoplasm"/>
    <property type="evidence" value="ECO:0007669"/>
    <property type="project" value="TreeGrafter"/>
</dbReference>
<evidence type="ECO:0000256" key="1">
    <source>
        <dbReference type="ARBA" id="ARBA00023186"/>
    </source>
</evidence>
<dbReference type="InterPro" id="IPR039773">
    <property type="entry name" value="BAG_chaperone_regulator"/>
</dbReference>
<protein>
    <submittedName>
        <fullName evidence="5">BAG family molecular chaperone regulator 3</fullName>
    </submittedName>
</protein>
<dbReference type="GO" id="GO:0000774">
    <property type="term" value="F:adenyl-nucleotide exchange factor activity"/>
    <property type="evidence" value="ECO:0007669"/>
    <property type="project" value="TreeGrafter"/>
</dbReference>
<dbReference type="InterPro" id="IPR029071">
    <property type="entry name" value="Ubiquitin-like_domsf"/>
</dbReference>
<dbReference type="Pfam" id="PF02179">
    <property type="entry name" value="BAG"/>
    <property type="match status" value="1"/>
</dbReference>
<dbReference type="PROSITE" id="PS51035">
    <property type="entry name" value="BAG"/>
    <property type="match status" value="1"/>
</dbReference>
<organism evidence="5 6">
    <name type="scientific">Striga hermonthica</name>
    <name type="common">Purple witchweed</name>
    <name type="synonym">Buchnera hermonthica</name>
    <dbReference type="NCBI Taxonomy" id="68872"/>
    <lineage>
        <taxon>Eukaryota</taxon>
        <taxon>Viridiplantae</taxon>
        <taxon>Streptophyta</taxon>
        <taxon>Embryophyta</taxon>
        <taxon>Tracheophyta</taxon>
        <taxon>Spermatophyta</taxon>
        <taxon>Magnoliopsida</taxon>
        <taxon>eudicotyledons</taxon>
        <taxon>Gunneridae</taxon>
        <taxon>Pentapetalae</taxon>
        <taxon>asterids</taxon>
        <taxon>lamiids</taxon>
        <taxon>Lamiales</taxon>
        <taxon>Orobanchaceae</taxon>
        <taxon>Buchnereae</taxon>
        <taxon>Striga</taxon>
    </lineage>
</organism>
<keyword evidence="6" id="KW-1185">Reference proteome</keyword>
<dbReference type="EMBL" id="CACSLK010034598">
    <property type="protein sequence ID" value="CAA0842249.1"/>
    <property type="molecule type" value="Genomic_DNA"/>
</dbReference>
<name>A0A9N7P2I6_STRHE</name>
<gene>
    <name evidence="5" type="ORF">SHERM_08113</name>
</gene>
<keyword evidence="1" id="KW-0143">Chaperone</keyword>
<dbReference type="AlphaFoldDB" id="A0A9N7P2I6"/>
<dbReference type="InterPro" id="IPR003103">
    <property type="entry name" value="BAG_domain"/>
</dbReference>
<proteinExistence type="predicted"/>
<feature type="region of interest" description="Disordered" evidence="2">
    <location>
        <begin position="1"/>
        <end position="32"/>
    </location>
</feature>
<feature type="domain" description="BAG" evidence="4">
    <location>
        <begin position="154"/>
        <end position="216"/>
    </location>
</feature>
<dbReference type="InterPro" id="IPR036533">
    <property type="entry name" value="BAG_dom_sf"/>
</dbReference>
<reference evidence="5" key="1">
    <citation type="submission" date="2019-12" db="EMBL/GenBank/DDBJ databases">
        <authorList>
            <person name="Scholes J."/>
        </authorList>
    </citation>
    <scope>NUCLEOTIDE SEQUENCE</scope>
</reference>
<dbReference type="GO" id="GO:0050821">
    <property type="term" value="P:protein stabilization"/>
    <property type="evidence" value="ECO:0007669"/>
    <property type="project" value="TreeGrafter"/>
</dbReference>
<dbReference type="OrthoDB" id="417450at2759"/>
<dbReference type="Gene3D" id="1.20.58.120">
    <property type="entry name" value="BAG domain"/>
    <property type="match status" value="1"/>
</dbReference>
<evidence type="ECO:0000259" key="3">
    <source>
        <dbReference type="PROSITE" id="PS50053"/>
    </source>
</evidence>
<comment type="caution">
    <text evidence="5">The sequence shown here is derived from an EMBL/GenBank/DDBJ whole genome shotgun (WGS) entry which is preliminary data.</text>
</comment>
<accession>A0A9N7P2I6</accession>
<dbReference type="PROSITE" id="PS50053">
    <property type="entry name" value="UBIQUITIN_2"/>
    <property type="match status" value="1"/>
</dbReference>